<dbReference type="EMBL" id="KV745756">
    <property type="protein sequence ID" value="OCK73492.1"/>
    <property type="molecule type" value="Genomic_DNA"/>
</dbReference>
<dbReference type="AlphaFoldDB" id="A0A8E2DXC2"/>
<proteinExistence type="predicted"/>
<sequence>MDTKSPWSDRSSLLPPKHHDLPRLGRVCRYLKLIFSSTHDILFLFHKLIAVPASHPIHEWQLILDINVSCGKLSYTTTVPTLQHSEHSELYIHTSIWLLLSHSSLYQRSSSSVFMNKSFPRHGPLLSAKPTGQTSQSPPDMSPDLLQSSTPRLRPHKSPSKYWIGIPMPLMPSSALVRPGRAHLPYQCHHECVRLSQRNNGS</sequence>
<keyword evidence="3" id="KW-1185">Reference proteome</keyword>
<gene>
    <name evidence="2" type="ORF">K432DRAFT_233840</name>
</gene>
<evidence type="ECO:0000256" key="1">
    <source>
        <dbReference type="SAM" id="MobiDB-lite"/>
    </source>
</evidence>
<evidence type="ECO:0000313" key="2">
    <source>
        <dbReference type="EMBL" id="OCK73492.1"/>
    </source>
</evidence>
<evidence type="ECO:0000313" key="3">
    <source>
        <dbReference type="Proteomes" id="UP000250266"/>
    </source>
</evidence>
<organism evidence="2 3">
    <name type="scientific">Lepidopterella palustris CBS 459.81</name>
    <dbReference type="NCBI Taxonomy" id="1314670"/>
    <lineage>
        <taxon>Eukaryota</taxon>
        <taxon>Fungi</taxon>
        <taxon>Dikarya</taxon>
        <taxon>Ascomycota</taxon>
        <taxon>Pezizomycotina</taxon>
        <taxon>Dothideomycetes</taxon>
        <taxon>Pleosporomycetidae</taxon>
        <taxon>Mytilinidiales</taxon>
        <taxon>Argynnaceae</taxon>
        <taxon>Lepidopterella</taxon>
    </lineage>
</organism>
<name>A0A8E2DXC2_9PEZI</name>
<dbReference type="Proteomes" id="UP000250266">
    <property type="component" value="Unassembled WGS sequence"/>
</dbReference>
<feature type="compositionally biased region" description="Polar residues" evidence="1">
    <location>
        <begin position="130"/>
        <end position="151"/>
    </location>
</feature>
<feature type="region of interest" description="Disordered" evidence="1">
    <location>
        <begin position="125"/>
        <end position="158"/>
    </location>
</feature>
<reference evidence="2 3" key="1">
    <citation type="journal article" date="2016" name="Nat. Commun.">
        <title>Ectomycorrhizal ecology is imprinted in the genome of the dominant symbiotic fungus Cenococcum geophilum.</title>
        <authorList>
            <consortium name="DOE Joint Genome Institute"/>
            <person name="Peter M."/>
            <person name="Kohler A."/>
            <person name="Ohm R.A."/>
            <person name="Kuo A."/>
            <person name="Krutzmann J."/>
            <person name="Morin E."/>
            <person name="Arend M."/>
            <person name="Barry K.W."/>
            <person name="Binder M."/>
            <person name="Choi C."/>
            <person name="Clum A."/>
            <person name="Copeland A."/>
            <person name="Grisel N."/>
            <person name="Haridas S."/>
            <person name="Kipfer T."/>
            <person name="LaButti K."/>
            <person name="Lindquist E."/>
            <person name="Lipzen A."/>
            <person name="Maire R."/>
            <person name="Meier B."/>
            <person name="Mihaltcheva S."/>
            <person name="Molinier V."/>
            <person name="Murat C."/>
            <person name="Poggeler S."/>
            <person name="Quandt C.A."/>
            <person name="Sperisen C."/>
            <person name="Tritt A."/>
            <person name="Tisserant E."/>
            <person name="Crous P.W."/>
            <person name="Henrissat B."/>
            <person name="Nehls U."/>
            <person name="Egli S."/>
            <person name="Spatafora J.W."/>
            <person name="Grigoriev I.V."/>
            <person name="Martin F.M."/>
        </authorList>
    </citation>
    <scope>NUCLEOTIDE SEQUENCE [LARGE SCALE GENOMIC DNA]</scope>
    <source>
        <strain evidence="2 3">CBS 459.81</strain>
    </source>
</reference>
<accession>A0A8E2DXC2</accession>
<protein>
    <submittedName>
        <fullName evidence="2">Uncharacterized protein</fullName>
    </submittedName>
</protein>